<organism evidence="1 2">
    <name type="scientific">Cohnella zeiphila</name>
    <dbReference type="NCBI Taxonomy" id="2761120"/>
    <lineage>
        <taxon>Bacteria</taxon>
        <taxon>Bacillati</taxon>
        <taxon>Bacillota</taxon>
        <taxon>Bacilli</taxon>
        <taxon>Bacillales</taxon>
        <taxon>Paenibacillaceae</taxon>
        <taxon>Cohnella</taxon>
    </lineage>
</organism>
<accession>A0A7X0SLW8</accession>
<dbReference type="AlphaFoldDB" id="A0A7X0SLW8"/>
<gene>
    <name evidence="1" type="ORF">H7C18_15990</name>
</gene>
<dbReference type="Proteomes" id="UP000564644">
    <property type="component" value="Unassembled WGS sequence"/>
</dbReference>
<sequence>MIKLILGKRLPICNEPLPKNVSFINSSSFLFSLHTLSAMRLSYKNHNLEMAAPFLLPESPRYERNRFRTESQCPSVQCRCVGKKRSICITGCPREFSLPILSVPIPDQEVHNPVFCSKRESKSP</sequence>
<reference evidence="1 2" key="1">
    <citation type="submission" date="2020-08" db="EMBL/GenBank/DDBJ databases">
        <title>Cohnella phylogeny.</title>
        <authorList>
            <person name="Dunlap C."/>
        </authorList>
    </citation>
    <scope>NUCLEOTIDE SEQUENCE [LARGE SCALE GENOMIC DNA]</scope>
    <source>
        <strain evidence="1 2">CBP 2801</strain>
    </source>
</reference>
<comment type="caution">
    <text evidence="1">The sequence shown here is derived from an EMBL/GenBank/DDBJ whole genome shotgun (WGS) entry which is preliminary data.</text>
</comment>
<protein>
    <submittedName>
        <fullName evidence="1">Uncharacterized protein</fullName>
    </submittedName>
</protein>
<name>A0A7X0SLW8_9BACL</name>
<evidence type="ECO:0000313" key="2">
    <source>
        <dbReference type="Proteomes" id="UP000564644"/>
    </source>
</evidence>
<dbReference type="EMBL" id="JACJVO010000020">
    <property type="protein sequence ID" value="MBB6732422.1"/>
    <property type="molecule type" value="Genomic_DNA"/>
</dbReference>
<keyword evidence="2" id="KW-1185">Reference proteome</keyword>
<evidence type="ECO:0000313" key="1">
    <source>
        <dbReference type="EMBL" id="MBB6732422.1"/>
    </source>
</evidence>
<proteinExistence type="predicted"/>